<dbReference type="InterPro" id="IPR051922">
    <property type="entry name" value="Bact_Sporulation_Assoc"/>
</dbReference>
<comment type="caution">
    <text evidence="2">The sequence shown here is derived from an EMBL/GenBank/DDBJ whole genome shotgun (WGS) entry which is preliminary data.</text>
</comment>
<dbReference type="GO" id="GO:0030288">
    <property type="term" value="C:outer membrane-bounded periplasmic space"/>
    <property type="evidence" value="ECO:0007669"/>
    <property type="project" value="TreeGrafter"/>
</dbReference>
<proteinExistence type="predicted"/>
<reference evidence="2" key="1">
    <citation type="submission" date="2020-08" db="EMBL/GenBank/DDBJ databases">
        <title>Genome public.</title>
        <authorList>
            <person name="Liu C."/>
            <person name="Sun Q."/>
        </authorList>
    </citation>
    <scope>NUCLEOTIDE SEQUENCE</scope>
    <source>
        <strain evidence="2">BX15</strain>
    </source>
</reference>
<name>A0A923S6V6_9FIRM</name>
<dbReference type="Pfam" id="PF08486">
    <property type="entry name" value="SpoIID"/>
    <property type="match status" value="1"/>
</dbReference>
<dbReference type="PANTHER" id="PTHR30032">
    <property type="entry name" value="N-ACETYLMURAMOYL-L-ALANINE AMIDASE-RELATED"/>
    <property type="match status" value="1"/>
</dbReference>
<dbReference type="GO" id="GO:0030435">
    <property type="term" value="P:sporulation resulting in formation of a cellular spore"/>
    <property type="evidence" value="ECO:0007669"/>
    <property type="project" value="InterPro"/>
</dbReference>
<evidence type="ECO:0000313" key="2">
    <source>
        <dbReference type="EMBL" id="MBC5770089.1"/>
    </source>
</evidence>
<gene>
    <name evidence="2" type="primary">spoIID</name>
    <name evidence="2" type="ORF">H8Z83_07070</name>
</gene>
<sequence length="337" mass="36163">MQLWKNTALTSVAALLGLFLLPLAVAREPAELPEHTELPRTEQTAPVQPAVKAVYDADRTLRVLDGETVREMTLADYLVGVTAAEMPASFAEEALKAQAVAARTYTLYKLTAGSSHGDTADICTDSTCCQAYIAMEQARANWGAQADAYEKKVRDAVTSTDGEAILYGGVPILAVFHSSSAGLTRAAGQVWQNDLPYLKPVDSPEAKETIPNYYSRVDFTPAALKEKLLAKIPSADLSGDKKSWLKDPIRDSAGSVETVEVGSVTVRGGTVRAALGLRSACFEWELQDGNFVFYVTGYGHGVGLSQYGADAMAESGADYQTILTHYYTGVTVEVFNG</sequence>
<dbReference type="NCBIfam" id="TIGR02669">
    <property type="entry name" value="SpoIID_LytB"/>
    <property type="match status" value="1"/>
</dbReference>
<feature type="domain" description="Sporulation stage II protein D amidase enhancer LytB N-terminal" evidence="1">
    <location>
        <begin position="68"/>
        <end position="167"/>
    </location>
</feature>
<dbReference type="NCBIfam" id="TIGR02870">
    <property type="entry name" value="spore_II_D"/>
    <property type="match status" value="1"/>
</dbReference>
<accession>A0A923S6V6</accession>
<protein>
    <submittedName>
        <fullName evidence="2">Stage II sporulation protein D</fullName>
    </submittedName>
</protein>
<organism evidence="2 3">
    <name type="scientific">Dysosmobacter segnis</name>
    <dbReference type="NCBI Taxonomy" id="2763042"/>
    <lineage>
        <taxon>Bacteria</taxon>
        <taxon>Bacillati</taxon>
        <taxon>Bacillota</taxon>
        <taxon>Clostridia</taxon>
        <taxon>Eubacteriales</taxon>
        <taxon>Oscillospiraceae</taxon>
        <taxon>Dysosmobacter</taxon>
    </lineage>
</organism>
<evidence type="ECO:0000259" key="1">
    <source>
        <dbReference type="Pfam" id="PF08486"/>
    </source>
</evidence>
<dbReference type="InterPro" id="IPR013486">
    <property type="entry name" value="SpoIID/LytB"/>
</dbReference>
<dbReference type="EMBL" id="JACOQI010000005">
    <property type="protein sequence ID" value="MBC5770089.1"/>
    <property type="molecule type" value="Genomic_DNA"/>
</dbReference>
<keyword evidence="3" id="KW-1185">Reference proteome</keyword>
<dbReference type="Proteomes" id="UP000620327">
    <property type="component" value="Unassembled WGS sequence"/>
</dbReference>
<dbReference type="InterPro" id="IPR014225">
    <property type="entry name" value="Spore_II_D_firmicutes"/>
</dbReference>
<evidence type="ECO:0000313" key="3">
    <source>
        <dbReference type="Proteomes" id="UP000620327"/>
    </source>
</evidence>
<dbReference type="PANTHER" id="PTHR30032:SF4">
    <property type="entry name" value="AMIDASE ENHANCER"/>
    <property type="match status" value="1"/>
</dbReference>
<dbReference type="InterPro" id="IPR013693">
    <property type="entry name" value="SpoIID/LytB_N"/>
</dbReference>
<dbReference type="AlphaFoldDB" id="A0A923S6V6"/>
<dbReference type="RefSeq" id="WP_187014384.1">
    <property type="nucleotide sequence ID" value="NZ_JACOQI010000005.1"/>
</dbReference>